<accession>A0A8T0H909</accession>
<reference evidence="1 2" key="1">
    <citation type="submission" date="2020-06" db="EMBL/GenBank/DDBJ databases">
        <title>WGS assembly of Ceratodon purpureus strain R40.</title>
        <authorList>
            <person name="Carey S.B."/>
            <person name="Jenkins J."/>
            <person name="Shu S."/>
            <person name="Lovell J.T."/>
            <person name="Sreedasyam A."/>
            <person name="Maumus F."/>
            <person name="Tiley G.P."/>
            <person name="Fernandez-Pozo N."/>
            <person name="Barry K."/>
            <person name="Chen C."/>
            <person name="Wang M."/>
            <person name="Lipzen A."/>
            <person name="Daum C."/>
            <person name="Saski C.A."/>
            <person name="Payton A.C."/>
            <person name="Mcbreen J.C."/>
            <person name="Conrad R.E."/>
            <person name="Kollar L.M."/>
            <person name="Olsson S."/>
            <person name="Huttunen S."/>
            <person name="Landis J.B."/>
            <person name="Wickett N.J."/>
            <person name="Johnson M.G."/>
            <person name="Rensing S.A."/>
            <person name="Grimwood J."/>
            <person name="Schmutz J."/>
            <person name="Mcdaniel S.F."/>
        </authorList>
    </citation>
    <scope>NUCLEOTIDE SEQUENCE [LARGE SCALE GENOMIC DNA]</scope>
    <source>
        <strain evidence="1 2">R40</strain>
    </source>
</reference>
<gene>
    <name evidence="1" type="ORF">KC19_6G018100</name>
</gene>
<proteinExistence type="predicted"/>
<protein>
    <submittedName>
        <fullName evidence="1">Uncharacterized protein</fullName>
    </submittedName>
</protein>
<organism evidence="1 2">
    <name type="scientific">Ceratodon purpureus</name>
    <name type="common">Fire moss</name>
    <name type="synonym">Dicranum purpureum</name>
    <dbReference type="NCBI Taxonomy" id="3225"/>
    <lineage>
        <taxon>Eukaryota</taxon>
        <taxon>Viridiplantae</taxon>
        <taxon>Streptophyta</taxon>
        <taxon>Embryophyta</taxon>
        <taxon>Bryophyta</taxon>
        <taxon>Bryophytina</taxon>
        <taxon>Bryopsida</taxon>
        <taxon>Dicranidae</taxon>
        <taxon>Pseudoditrichales</taxon>
        <taxon>Ditrichaceae</taxon>
        <taxon>Ceratodon</taxon>
    </lineage>
</organism>
<evidence type="ECO:0000313" key="1">
    <source>
        <dbReference type="EMBL" id="KAG0568416.1"/>
    </source>
</evidence>
<sequence>MKFIHFHCPPDAAPTALLQVDNCTHTATVTSSQPHPPMLEFAGTKLSKATSPQSQPSIPPTCPHLSPMAYPICNMLAALLDTDQNSQKHTHTHTHTSSQE</sequence>
<comment type="caution">
    <text evidence="1">The sequence shown here is derived from an EMBL/GenBank/DDBJ whole genome shotgun (WGS) entry which is preliminary data.</text>
</comment>
<dbReference type="Proteomes" id="UP000822688">
    <property type="component" value="Chromosome 6"/>
</dbReference>
<keyword evidence="2" id="KW-1185">Reference proteome</keyword>
<dbReference type="AlphaFoldDB" id="A0A8T0H909"/>
<evidence type="ECO:0000313" key="2">
    <source>
        <dbReference type="Proteomes" id="UP000822688"/>
    </source>
</evidence>
<name>A0A8T0H909_CERPU</name>
<dbReference type="EMBL" id="CM026427">
    <property type="protein sequence ID" value="KAG0568416.1"/>
    <property type="molecule type" value="Genomic_DNA"/>
</dbReference>